<keyword evidence="6" id="KW-1185">Reference proteome</keyword>
<dbReference type="RefSeq" id="WP_147149533.1">
    <property type="nucleotide sequence ID" value="NZ_BKAJ01000038.1"/>
</dbReference>
<feature type="domain" description="HTH gntR-type" evidence="4">
    <location>
        <begin position="12"/>
        <end position="79"/>
    </location>
</feature>
<evidence type="ECO:0000313" key="5">
    <source>
        <dbReference type="EMBL" id="GEP55443.1"/>
    </source>
</evidence>
<dbReference type="PANTHER" id="PTHR43537">
    <property type="entry name" value="TRANSCRIPTIONAL REGULATOR, GNTR FAMILY"/>
    <property type="match status" value="1"/>
</dbReference>
<dbReference type="Pfam" id="PF00392">
    <property type="entry name" value="GntR"/>
    <property type="match status" value="1"/>
</dbReference>
<organism evidence="5 6">
    <name type="scientific">Reyranella soli</name>
    <dbReference type="NCBI Taxonomy" id="1230389"/>
    <lineage>
        <taxon>Bacteria</taxon>
        <taxon>Pseudomonadati</taxon>
        <taxon>Pseudomonadota</taxon>
        <taxon>Alphaproteobacteria</taxon>
        <taxon>Hyphomicrobiales</taxon>
        <taxon>Reyranellaceae</taxon>
        <taxon>Reyranella</taxon>
    </lineage>
</organism>
<dbReference type="Proteomes" id="UP000321058">
    <property type="component" value="Unassembled WGS sequence"/>
</dbReference>
<sequence>MEKRALRPIARLSAEAQATVSLREHILSGALKPGARLTETPLAEQLGIARATLRMGLHRLASEGILVQIPYTGWQVVALSSRDVWELWTLRSSLESLAARLAAERMTDSGSARVTKVMEDLSAACHRGRVNDINKADFAFHQAIVDLADHGRLSEHYRQVEQQVRLYIASTNVYNEPDDWSVVIQHHQPLAAALIARDPERAEAEARLHNEVFGKKLLSAMRDEPQ</sequence>
<evidence type="ECO:0000256" key="3">
    <source>
        <dbReference type="ARBA" id="ARBA00023163"/>
    </source>
</evidence>
<protein>
    <submittedName>
        <fullName evidence="5">GntR family transcriptional regulator</fullName>
    </submittedName>
</protein>
<dbReference type="PROSITE" id="PS50949">
    <property type="entry name" value="HTH_GNTR"/>
    <property type="match status" value="1"/>
</dbReference>
<dbReference type="InterPro" id="IPR000524">
    <property type="entry name" value="Tscrpt_reg_HTH_GntR"/>
</dbReference>
<dbReference type="EMBL" id="BKAJ01000038">
    <property type="protein sequence ID" value="GEP55443.1"/>
    <property type="molecule type" value="Genomic_DNA"/>
</dbReference>
<comment type="caution">
    <text evidence="5">The sequence shown here is derived from an EMBL/GenBank/DDBJ whole genome shotgun (WGS) entry which is preliminary data.</text>
</comment>
<dbReference type="InterPro" id="IPR036390">
    <property type="entry name" value="WH_DNA-bd_sf"/>
</dbReference>
<dbReference type="SMART" id="SM00345">
    <property type="entry name" value="HTH_GNTR"/>
    <property type="match status" value="1"/>
</dbReference>
<evidence type="ECO:0000313" key="6">
    <source>
        <dbReference type="Proteomes" id="UP000321058"/>
    </source>
</evidence>
<dbReference type="PANTHER" id="PTHR43537:SF24">
    <property type="entry name" value="GLUCONATE OPERON TRANSCRIPTIONAL REPRESSOR"/>
    <property type="match status" value="1"/>
</dbReference>
<accession>A0A512N944</accession>
<keyword evidence="2" id="KW-0238">DNA-binding</keyword>
<dbReference type="AlphaFoldDB" id="A0A512N944"/>
<dbReference type="GO" id="GO:0003700">
    <property type="term" value="F:DNA-binding transcription factor activity"/>
    <property type="evidence" value="ECO:0007669"/>
    <property type="project" value="InterPro"/>
</dbReference>
<dbReference type="OrthoDB" id="7260290at2"/>
<dbReference type="PRINTS" id="PR00035">
    <property type="entry name" value="HTHGNTR"/>
</dbReference>
<dbReference type="GO" id="GO:0003677">
    <property type="term" value="F:DNA binding"/>
    <property type="evidence" value="ECO:0007669"/>
    <property type="project" value="UniProtKB-KW"/>
</dbReference>
<dbReference type="SMART" id="SM00895">
    <property type="entry name" value="FCD"/>
    <property type="match status" value="1"/>
</dbReference>
<name>A0A512N944_9HYPH</name>
<evidence type="ECO:0000256" key="2">
    <source>
        <dbReference type="ARBA" id="ARBA00023125"/>
    </source>
</evidence>
<dbReference type="InterPro" id="IPR008920">
    <property type="entry name" value="TF_FadR/GntR_C"/>
</dbReference>
<dbReference type="SUPFAM" id="SSF48008">
    <property type="entry name" value="GntR ligand-binding domain-like"/>
    <property type="match status" value="1"/>
</dbReference>
<keyword evidence="1" id="KW-0805">Transcription regulation</keyword>
<proteinExistence type="predicted"/>
<evidence type="ECO:0000256" key="1">
    <source>
        <dbReference type="ARBA" id="ARBA00023015"/>
    </source>
</evidence>
<dbReference type="InterPro" id="IPR011711">
    <property type="entry name" value="GntR_C"/>
</dbReference>
<gene>
    <name evidence="5" type="ORF">RSO01_26090</name>
</gene>
<dbReference type="Pfam" id="PF07729">
    <property type="entry name" value="FCD"/>
    <property type="match status" value="1"/>
</dbReference>
<dbReference type="Gene3D" id="1.20.120.530">
    <property type="entry name" value="GntR ligand-binding domain-like"/>
    <property type="match status" value="1"/>
</dbReference>
<reference evidence="5 6" key="1">
    <citation type="submission" date="2019-07" db="EMBL/GenBank/DDBJ databases">
        <title>Whole genome shotgun sequence of Reyranella soli NBRC 108950.</title>
        <authorList>
            <person name="Hosoyama A."/>
            <person name="Uohara A."/>
            <person name="Ohji S."/>
            <person name="Ichikawa N."/>
        </authorList>
    </citation>
    <scope>NUCLEOTIDE SEQUENCE [LARGE SCALE GENOMIC DNA]</scope>
    <source>
        <strain evidence="5 6">NBRC 108950</strain>
    </source>
</reference>
<keyword evidence="3" id="KW-0804">Transcription</keyword>
<dbReference type="SUPFAM" id="SSF46785">
    <property type="entry name" value="Winged helix' DNA-binding domain"/>
    <property type="match status" value="1"/>
</dbReference>
<evidence type="ECO:0000259" key="4">
    <source>
        <dbReference type="PROSITE" id="PS50949"/>
    </source>
</evidence>
<dbReference type="InterPro" id="IPR036388">
    <property type="entry name" value="WH-like_DNA-bd_sf"/>
</dbReference>
<dbReference type="Gene3D" id="1.10.10.10">
    <property type="entry name" value="Winged helix-like DNA-binding domain superfamily/Winged helix DNA-binding domain"/>
    <property type="match status" value="1"/>
</dbReference>